<accession>X1MAE1</accession>
<proteinExistence type="predicted"/>
<protein>
    <submittedName>
        <fullName evidence="1">Uncharacterized protein</fullName>
    </submittedName>
</protein>
<feature type="non-terminal residue" evidence="1">
    <location>
        <position position="1"/>
    </location>
</feature>
<dbReference type="EMBL" id="BARV01010669">
    <property type="protein sequence ID" value="GAI15041.1"/>
    <property type="molecule type" value="Genomic_DNA"/>
</dbReference>
<evidence type="ECO:0000313" key="1">
    <source>
        <dbReference type="EMBL" id="GAI15041.1"/>
    </source>
</evidence>
<name>X1MAE1_9ZZZZ</name>
<dbReference type="AlphaFoldDB" id="X1MAE1"/>
<comment type="caution">
    <text evidence="1">The sequence shown here is derived from an EMBL/GenBank/DDBJ whole genome shotgun (WGS) entry which is preliminary data.</text>
</comment>
<gene>
    <name evidence="1" type="ORF">S06H3_20569</name>
</gene>
<reference evidence="1" key="1">
    <citation type="journal article" date="2014" name="Front. Microbiol.">
        <title>High frequency of phylogenetically diverse reductive dehalogenase-homologous genes in deep subseafloor sedimentary metagenomes.</title>
        <authorList>
            <person name="Kawai M."/>
            <person name="Futagami T."/>
            <person name="Toyoda A."/>
            <person name="Takaki Y."/>
            <person name="Nishi S."/>
            <person name="Hori S."/>
            <person name="Arai W."/>
            <person name="Tsubouchi T."/>
            <person name="Morono Y."/>
            <person name="Uchiyama I."/>
            <person name="Ito T."/>
            <person name="Fujiyama A."/>
            <person name="Inagaki F."/>
            <person name="Takami H."/>
        </authorList>
    </citation>
    <scope>NUCLEOTIDE SEQUENCE</scope>
    <source>
        <strain evidence="1">Expedition CK06-06</strain>
    </source>
</reference>
<sequence length="42" mass="4914">TETPIRTKWVCRPVGYDNKQVYRKYMGFGPSRLNQLKKAGII</sequence>
<organism evidence="1">
    <name type="scientific">marine sediment metagenome</name>
    <dbReference type="NCBI Taxonomy" id="412755"/>
    <lineage>
        <taxon>unclassified sequences</taxon>
        <taxon>metagenomes</taxon>
        <taxon>ecological metagenomes</taxon>
    </lineage>
</organism>